<dbReference type="EMBL" id="CP023671">
    <property type="protein sequence ID" value="AYE33001.1"/>
    <property type="molecule type" value="Genomic_DNA"/>
</dbReference>
<dbReference type="SUPFAM" id="SSF103473">
    <property type="entry name" value="MFS general substrate transporter"/>
    <property type="match status" value="1"/>
</dbReference>
<evidence type="ECO:0000256" key="2">
    <source>
        <dbReference type="ARBA" id="ARBA00022448"/>
    </source>
</evidence>
<feature type="transmembrane region" description="Helical" evidence="6">
    <location>
        <begin position="218"/>
        <end position="236"/>
    </location>
</feature>
<evidence type="ECO:0000313" key="9">
    <source>
        <dbReference type="Proteomes" id="UP000280586"/>
    </source>
</evidence>
<dbReference type="OrthoDB" id="1674556at2"/>
<dbReference type="GO" id="GO:0005886">
    <property type="term" value="C:plasma membrane"/>
    <property type="evidence" value="ECO:0007669"/>
    <property type="project" value="UniProtKB-SubCell"/>
</dbReference>
<feature type="transmembrane region" description="Helical" evidence="6">
    <location>
        <begin position="177"/>
        <end position="197"/>
    </location>
</feature>
<feature type="transmembrane region" description="Helical" evidence="6">
    <location>
        <begin position="55"/>
        <end position="75"/>
    </location>
</feature>
<dbReference type="PROSITE" id="PS50850">
    <property type="entry name" value="MFS"/>
    <property type="match status" value="1"/>
</dbReference>
<name>A0A9N7PJY7_CLOSE</name>
<organism evidence="8 9">
    <name type="scientific">Clostridium septicum</name>
    <dbReference type="NCBI Taxonomy" id="1504"/>
    <lineage>
        <taxon>Bacteria</taxon>
        <taxon>Bacillati</taxon>
        <taxon>Bacillota</taxon>
        <taxon>Clostridia</taxon>
        <taxon>Eubacteriales</taxon>
        <taxon>Clostridiaceae</taxon>
        <taxon>Clostridium</taxon>
    </lineage>
</organism>
<evidence type="ECO:0000313" key="8">
    <source>
        <dbReference type="EMBL" id="AYE33001.1"/>
    </source>
</evidence>
<keyword evidence="5 6" id="KW-0472">Membrane</keyword>
<feature type="transmembrane region" description="Helical" evidence="6">
    <location>
        <begin position="256"/>
        <end position="274"/>
    </location>
</feature>
<dbReference type="Gene3D" id="1.20.1250.20">
    <property type="entry name" value="MFS general substrate transporter like domains"/>
    <property type="match status" value="2"/>
</dbReference>
<dbReference type="InterPro" id="IPR020846">
    <property type="entry name" value="MFS_dom"/>
</dbReference>
<dbReference type="AlphaFoldDB" id="A0A9N7PJY7"/>
<evidence type="ECO:0000256" key="3">
    <source>
        <dbReference type="ARBA" id="ARBA00022692"/>
    </source>
</evidence>
<feature type="transmembrane region" description="Helical" evidence="6">
    <location>
        <begin position="372"/>
        <end position="394"/>
    </location>
</feature>
<feature type="transmembrane region" description="Helical" evidence="6">
    <location>
        <begin position="286"/>
        <end position="304"/>
    </location>
</feature>
<dbReference type="InterPro" id="IPR051788">
    <property type="entry name" value="MFS_Transporter"/>
</dbReference>
<sequence>MRFTNENKGEVFLKEKYKYIQTLMILVIMILMATTEGFINIFGTTIKGDFALSDTRYSLMFTLGSIAYLIFNYVGGSLCDKLGQKNLFLIGLIGVTLGNLILATALNFNIFTMGFIIMQLFMGMMSIAANTIIPLLWITGQAIIMNLTHFSYGAGLSITQKLAGVFLNKGITWRNIYLIGALISLIVFIVFVFIKLPKSKVSKAEKNISLKEILTKKVSWYFIFAMGFYIMAEQSTGRWLPGFIKISYSNLNESQIASYISLFFVSLTLGRLIGGFIAEKLGEIKTVIIFSISGGILFILGLLLGKNGLYIISLSGFFFSIIFPTLVIIVGNTFKISTAYTTGVIISFAGIVNTSMNLALGFLSDLIGIEKAIFLVPIAILMTFIFVSCINWNLKNIKSVI</sequence>
<protein>
    <submittedName>
        <fullName evidence="8">MFS transporter</fullName>
    </submittedName>
</protein>
<feature type="transmembrane region" description="Helical" evidence="6">
    <location>
        <begin position="310"/>
        <end position="331"/>
    </location>
</feature>
<accession>A0A9N7PJY7</accession>
<feature type="transmembrane region" description="Helical" evidence="6">
    <location>
        <begin position="338"/>
        <end position="360"/>
    </location>
</feature>
<comment type="subcellular location">
    <subcellularLocation>
        <location evidence="1">Cell membrane</location>
        <topology evidence="1">Multi-pass membrane protein</topology>
    </subcellularLocation>
</comment>
<feature type="transmembrane region" description="Helical" evidence="6">
    <location>
        <begin position="87"/>
        <end position="110"/>
    </location>
</feature>
<evidence type="ECO:0000256" key="1">
    <source>
        <dbReference type="ARBA" id="ARBA00004651"/>
    </source>
</evidence>
<dbReference type="InterPro" id="IPR036259">
    <property type="entry name" value="MFS_trans_sf"/>
</dbReference>
<reference evidence="8 9" key="1">
    <citation type="submission" date="2017-09" db="EMBL/GenBank/DDBJ databases">
        <authorList>
            <person name="Thomas P."/>
            <person name="Seyboldt C."/>
        </authorList>
    </citation>
    <scope>NUCLEOTIDE SEQUENCE [LARGE SCALE GENOMIC DNA]</scope>
    <source>
        <strain evidence="8 9">DSM 7534</strain>
    </source>
</reference>
<evidence type="ECO:0000259" key="7">
    <source>
        <dbReference type="PROSITE" id="PS50850"/>
    </source>
</evidence>
<keyword evidence="4 6" id="KW-1133">Transmembrane helix</keyword>
<dbReference type="Pfam" id="PF07690">
    <property type="entry name" value="MFS_1"/>
    <property type="match status" value="1"/>
</dbReference>
<feature type="transmembrane region" description="Helical" evidence="6">
    <location>
        <begin position="116"/>
        <end position="138"/>
    </location>
</feature>
<keyword evidence="2" id="KW-0813">Transport</keyword>
<dbReference type="InterPro" id="IPR011701">
    <property type="entry name" value="MFS"/>
</dbReference>
<evidence type="ECO:0000256" key="6">
    <source>
        <dbReference type="SAM" id="Phobius"/>
    </source>
</evidence>
<proteinExistence type="predicted"/>
<evidence type="ECO:0000256" key="4">
    <source>
        <dbReference type="ARBA" id="ARBA00022989"/>
    </source>
</evidence>
<feature type="domain" description="Major facilitator superfamily (MFS) profile" evidence="7">
    <location>
        <begin position="21"/>
        <end position="395"/>
    </location>
</feature>
<feature type="transmembrane region" description="Helical" evidence="6">
    <location>
        <begin position="20"/>
        <end position="43"/>
    </location>
</feature>
<dbReference type="PANTHER" id="PTHR23514">
    <property type="entry name" value="BYPASS OF STOP CODON PROTEIN 6"/>
    <property type="match status" value="1"/>
</dbReference>
<dbReference type="GO" id="GO:0022857">
    <property type="term" value="F:transmembrane transporter activity"/>
    <property type="evidence" value="ECO:0007669"/>
    <property type="project" value="InterPro"/>
</dbReference>
<gene>
    <name evidence="8" type="ORF">CP523_00310</name>
</gene>
<evidence type="ECO:0000256" key="5">
    <source>
        <dbReference type="ARBA" id="ARBA00023136"/>
    </source>
</evidence>
<dbReference type="KEGG" id="csep:CP523_00310"/>
<keyword evidence="3 6" id="KW-0812">Transmembrane</keyword>
<dbReference type="Proteomes" id="UP000280586">
    <property type="component" value="Chromosome"/>
</dbReference>
<dbReference type="PANTHER" id="PTHR23514:SF13">
    <property type="entry name" value="INNER MEMBRANE PROTEIN YBJJ"/>
    <property type="match status" value="1"/>
</dbReference>